<keyword evidence="4" id="KW-0597">Phosphoprotein</keyword>
<dbReference type="InterPro" id="IPR000571">
    <property type="entry name" value="Znf_CCCH"/>
</dbReference>
<evidence type="ECO:0000256" key="6">
    <source>
        <dbReference type="ARBA" id="ARBA00022737"/>
    </source>
</evidence>
<evidence type="ECO:0000256" key="3">
    <source>
        <dbReference type="ARBA" id="ARBA00022490"/>
    </source>
</evidence>
<dbReference type="GO" id="GO:0005737">
    <property type="term" value="C:cytoplasm"/>
    <property type="evidence" value="ECO:0007669"/>
    <property type="project" value="UniProtKB-SubCell"/>
</dbReference>
<dbReference type="Pfam" id="PF02825">
    <property type="entry name" value="WWE"/>
    <property type="match status" value="1"/>
</dbReference>
<evidence type="ECO:0000313" key="17">
    <source>
        <dbReference type="Proteomes" id="UP001591681"/>
    </source>
</evidence>
<evidence type="ECO:0000256" key="7">
    <source>
        <dbReference type="ARBA" id="ARBA00022771"/>
    </source>
</evidence>
<dbReference type="InterPro" id="IPR004170">
    <property type="entry name" value="WWE_dom"/>
</dbReference>
<feature type="domain" description="WWE" evidence="14">
    <location>
        <begin position="261"/>
        <end position="346"/>
    </location>
</feature>
<keyword evidence="5 11" id="KW-0479">Metal-binding</keyword>
<proteinExistence type="inferred from homology"/>
<comment type="subcellular location">
    <subcellularLocation>
        <location evidence="2">Cytoplasm</location>
    </subcellularLocation>
    <subcellularLocation>
        <location evidence="1">Nucleus</location>
    </subcellularLocation>
</comment>
<dbReference type="GO" id="GO:0005634">
    <property type="term" value="C:nucleus"/>
    <property type="evidence" value="ECO:0007669"/>
    <property type="project" value="UniProtKB-SubCell"/>
</dbReference>
<protein>
    <recommendedName>
        <fullName evidence="18">Poly [ADP-ribose] polymerase</fullName>
    </recommendedName>
</protein>
<dbReference type="PROSITE" id="PS50918">
    <property type="entry name" value="WWE"/>
    <property type="match status" value="1"/>
</dbReference>
<reference evidence="16 17" key="1">
    <citation type="submission" date="2024-09" db="EMBL/GenBank/DDBJ databases">
        <title>A chromosome-level genome assembly of Gray's grenadier anchovy, Coilia grayii.</title>
        <authorList>
            <person name="Fu Z."/>
        </authorList>
    </citation>
    <scope>NUCLEOTIDE SEQUENCE [LARGE SCALE GENOMIC DNA]</scope>
    <source>
        <strain evidence="16">G4</strain>
        <tissue evidence="16">Muscle</tissue>
    </source>
</reference>
<keyword evidence="7 11" id="KW-0863">Zinc-finger</keyword>
<sequence>MEKTDVVRAICSKGGMILYEDLETMAPLQEIKSVIAQNPDTFANVCLGGRMFVRARCSLSLCKTPDCAGCYSLHMCEDYMLGNCEDPRCPYSHDLYSPYNLWVLNQHDLIGLKEHEIAILLFQDEPPPHPPPEGPQTWGEHPQTWVDPPTSSQPLATPQPAPRRVRPPTGADTALPVHTHVTTNLDATLPLGRCGKAHSRVPYLWQRRDGKAWSALPNNEAVERDYCNPAKTKHAGTPPVDFDLMQSSGSAEVRRLSVTSPTFHTASELVTRWAWYWELTEDQWIEYQPPEDKPSKLAITSEKLEQKYQKGVQSLKFARGESVYILDFVDFLQTNMATDMKRLVRRRPVFVSQADVQNVSEKYSRRIQPNFLSSIPEHWDRSLLPGTGYERIKLVPSSQEHRNVLHKFNLTLGRCAVTSVEKVQNLKLWRFFMLQKNQMKNEAGRDVSIKQLFHGVESDYVDTICHVNIDWRVSGLQDTRFGKGSYFGRDASYANKYADKQEVRFMFLCQVLVGVYTVGHSTYNTPPFKDDKKTVSFDSCVDDVTQPSTYVIFERNQIYPEYLIQYTCEPEALPTPQLQPQPTPQSPPQPPPAQVQPLYEPLSLRQPRPFVPPPPPPPPPPAPKPRCDCDCDLDCCDWDYCDCGGLCFRL</sequence>
<evidence type="ECO:0008006" key="18">
    <source>
        <dbReference type="Google" id="ProtNLM"/>
    </source>
</evidence>
<dbReference type="AlphaFoldDB" id="A0ABD1KV80"/>
<dbReference type="InterPro" id="IPR057602">
    <property type="entry name" value="Zfn-CCCH_PARP12"/>
</dbReference>
<evidence type="ECO:0000256" key="2">
    <source>
        <dbReference type="ARBA" id="ARBA00004496"/>
    </source>
</evidence>
<dbReference type="EMBL" id="JBHFQA010000002">
    <property type="protein sequence ID" value="KAL2103076.1"/>
    <property type="molecule type" value="Genomic_DNA"/>
</dbReference>
<keyword evidence="17" id="KW-1185">Reference proteome</keyword>
<dbReference type="SUPFAM" id="SSF56399">
    <property type="entry name" value="ADP-ribosylation"/>
    <property type="match status" value="1"/>
</dbReference>
<dbReference type="PROSITE" id="PS51059">
    <property type="entry name" value="PARP_CATALYTIC"/>
    <property type="match status" value="1"/>
</dbReference>
<dbReference type="Proteomes" id="UP001591681">
    <property type="component" value="Unassembled WGS sequence"/>
</dbReference>
<keyword evidence="3" id="KW-0963">Cytoplasm</keyword>
<feature type="domain" description="PARP catalytic" evidence="15">
    <location>
        <begin position="375"/>
        <end position="587"/>
    </location>
</feature>
<gene>
    <name evidence="16" type="ORF">ACEWY4_002244</name>
</gene>
<dbReference type="InterPro" id="IPR012317">
    <property type="entry name" value="Poly(ADP-ribose)pol_cat_dom"/>
</dbReference>
<evidence type="ECO:0000256" key="1">
    <source>
        <dbReference type="ARBA" id="ARBA00004123"/>
    </source>
</evidence>
<dbReference type="InterPro" id="IPR051712">
    <property type="entry name" value="ARTD-AVP"/>
</dbReference>
<feature type="zinc finger region" description="C3H1-type" evidence="11">
    <location>
        <begin position="75"/>
        <end position="96"/>
    </location>
</feature>
<dbReference type="Gene3D" id="3.30.720.50">
    <property type="match status" value="1"/>
</dbReference>
<evidence type="ECO:0000259" key="15">
    <source>
        <dbReference type="PROSITE" id="PS51059"/>
    </source>
</evidence>
<evidence type="ECO:0000256" key="10">
    <source>
        <dbReference type="ARBA" id="ARBA00024347"/>
    </source>
</evidence>
<evidence type="ECO:0000256" key="9">
    <source>
        <dbReference type="ARBA" id="ARBA00023242"/>
    </source>
</evidence>
<evidence type="ECO:0000256" key="8">
    <source>
        <dbReference type="ARBA" id="ARBA00022833"/>
    </source>
</evidence>
<dbReference type="PROSITE" id="PS50103">
    <property type="entry name" value="ZF_C3H1"/>
    <property type="match status" value="1"/>
</dbReference>
<evidence type="ECO:0000313" key="16">
    <source>
        <dbReference type="EMBL" id="KAL2103076.1"/>
    </source>
</evidence>
<comment type="similarity">
    <text evidence="10">Belongs to the ARTD/PARP family.</text>
</comment>
<dbReference type="SUPFAM" id="SSF117839">
    <property type="entry name" value="WWE domain"/>
    <property type="match status" value="1"/>
</dbReference>
<dbReference type="InterPro" id="IPR037197">
    <property type="entry name" value="WWE_dom_sf"/>
</dbReference>
<evidence type="ECO:0000259" key="14">
    <source>
        <dbReference type="PROSITE" id="PS50918"/>
    </source>
</evidence>
<dbReference type="GO" id="GO:0008270">
    <property type="term" value="F:zinc ion binding"/>
    <property type="evidence" value="ECO:0007669"/>
    <property type="project" value="UniProtKB-KW"/>
</dbReference>
<dbReference type="CDD" id="cd01439">
    <property type="entry name" value="TCCD_inducible_PARP_like"/>
    <property type="match status" value="1"/>
</dbReference>
<accession>A0ABD1KV80</accession>
<evidence type="ECO:0000259" key="13">
    <source>
        <dbReference type="PROSITE" id="PS50103"/>
    </source>
</evidence>
<dbReference type="PANTHER" id="PTHR45740:SF15">
    <property type="entry name" value="ZINC FINGER CCCH TYPE DOMAIN CONTAINING 1-LIKE"/>
    <property type="match status" value="1"/>
</dbReference>
<keyword evidence="9" id="KW-0539">Nucleus</keyword>
<evidence type="ECO:0000256" key="12">
    <source>
        <dbReference type="SAM" id="MobiDB-lite"/>
    </source>
</evidence>
<dbReference type="Pfam" id="PF00644">
    <property type="entry name" value="PARP"/>
    <property type="match status" value="1"/>
</dbReference>
<feature type="region of interest" description="Disordered" evidence="12">
    <location>
        <begin position="123"/>
        <end position="166"/>
    </location>
</feature>
<evidence type="ECO:0000256" key="11">
    <source>
        <dbReference type="PROSITE-ProRule" id="PRU00723"/>
    </source>
</evidence>
<evidence type="ECO:0000256" key="4">
    <source>
        <dbReference type="ARBA" id="ARBA00022553"/>
    </source>
</evidence>
<dbReference type="PANTHER" id="PTHR45740">
    <property type="entry name" value="POLY [ADP-RIBOSE] POLYMERASE"/>
    <property type="match status" value="1"/>
</dbReference>
<organism evidence="16 17">
    <name type="scientific">Coilia grayii</name>
    <name type="common">Gray's grenadier anchovy</name>
    <dbReference type="NCBI Taxonomy" id="363190"/>
    <lineage>
        <taxon>Eukaryota</taxon>
        <taxon>Metazoa</taxon>
        <taxon>Chordata</taxon>
        <taxon>Craniata</taxon>
        <taxon>Vertebrata</taxon>
        <taxon>Euteleostomi</taxon>
        <taxon>Actinopterygii</taxon>
        <taxon>Neopterygii</taxon>
        <taxon>Teleostei</taxon>
        <taxon>Clupei</taxon>
        <taxon>Clupeiformes</taxon>
        <taxon>Clupeoidei</taxon>
        <taxon>Engraulidae</taxon>
        <taxon>Coilinae</taxon>
        <taxon>Coilia</taxon>
    </lineage>
</organism>
<dbReference type="Pfam" id="PF25261">
    <property type="entry name" value="zf-CCCH_PARP12"/>
    <property type="match status" value="1"/>
</dbReference>
<feature type="region of interest" description="Disordered" evidence="12">
    <location>
        <begin position="574"/>
        <end position="624"/>
    </location>
</feature>
<dbReference type="Pfam" id="PF23466">
    <property type="entry name" value="WWE_4"/>
    <property type="match status" value="1"/>
</dbReference>
<comment type="caution">
    <text evidence="16">The sequence shown here is derived from an EMBL/GenBank/DDBJ whole genome shotgun (WGS) entry which is preliminary data.</text>
</comment>
<name>A0ABD1KV80_9TELE</name>
<keyword evidence="6" id="KW-0677">Repeat</keyword>
<feature type="compositionally biased region" description="Pro residues" evidence="12">
    <location>
        <begin position="577"/>
        <end position="594"/>
    </location>
</feature>
<feature type="compositionally biased region" description="Pro residues" evidence="12">
    <location>
        <begin position="609"/>
        <end position="624"/>
    </location>
</feature>
<evidence type="ECO:0000256" key="5">
    <source>
        <dbReference type="ARBA" id="ARBA00022723"/>
    </source>
</evidence>
<keyword evidence="8 11" id="KW-0862">Zinc</keyword>
<feature type="domain" description="C3H1-type" evidence="13">
    <location>
        <begin position="75"/>
        <end position="96"/>
    </location>
</feature>
<dbReference type="Gene3D" id="3.90.228.10">
    <property type="match status" value="1"/>
</dbReference>